<sequence length="79" mass="8688">MTVSSSSRASIGCHGLLALGISLQQWFRVSQLLAVARANNHLDSRLIRSRAAASTPELNFHPSSGLREQEEEDLNRPEC</sequence>
<protein>
    <submittedName>
        <fullName evidence="3">Secreted protein</fullName>
    </submittedName>
</protein>
<evidence type="ECO:0000256" key="1">
    <source>
        <dbReference type="SAM" id="MobiDB-lite"/>
    </source>
</evidence>
<proteinExistence type="predicted"/>
<keyword evidence="2" id="KW-1185">Reference proteome</keyword>
<organism evidence="2 3">
    <name type="scientific">Macrostomum lignano</name>
    <dbReference type="NCBI Taxonomy" id="282301"/>
    <lineage>
        <taxon>Eukaryota</taxon>
        <taxon>Metazoa</taxon>
        <taxon>Spiralia</taxon>
        <taxon>Lophotrochozoa</taxon>
        <taxon>Platyhelminthes</taxon>
        <taxon>Rhabditophora</taxon>
        <taxon>Macrostomorpha</taxon>
        <taxon>Macrostomida</taxon>
        <taxon>Macrostomidae</taxon>
        <taxon>Macrostomum</taxon>
    </lineage>
</organism>
<reference evidence="3" key="1">
    <citation type="submission" date="2016-11" db="UniProtKB">
        <authorList>
            <consortium name="WormBaseParasite"/>
        </authorList>
    </citation>
    <scope>IDENTIFICATION</scope>
</reference>
<dbReference type="AlphaFoldDB" id="A0A1I8JP24"/>
<dbReference type="Proteomes" id="UP000095280">
    <property type="component" value="Unplaced"/>
</dbReference>
<dbReference type="WBParaSite" id="snap_masked-unitig_24646-processed-gene-0.0-mRNA-1">
    <property type="protein sequence ID" value="snap_masked-unitig_24646-processed-gene-0.0-mRNA-1"/>
    <property type="gene ID" value="snap_masked-unitig_24646-processed-gene-0.0"/>
</dbReference>
<feature type="region of interest" description="Disordered" evidence="1">
    <location>
        <begin position="56"/>
        <end position="79"/>
    </location>
</feature>
<evidence type="ECO:0000313" key="2">
    <source>
        <dbReference type="Proteomes" id="UP000095280"/>
    </source>
</evidence>
<name>A0A1I8JP24_9PLAT</name>
<accession>A0A1I8JP24</accession>
<evidence type="ECO:0000313" key="3">
    <source>
        <dbReference type="WBParaSite" id="snap_masked-unitig_24646-processed-gene-0.0-mRNA-1"/>
    </source>
</evidence>